<keyword evidence="9" id="KW-0256">Endoplasmic reticulum</keyword>
<dbReference type="Pfam" id="PF13439">
    <property type="entry name" value="Glyco_transf_4"/>
    <property type="match status" value="1"/>
</dbReference>
<gene>
    <name evidence="19" type="ORF">ACJMK2_042480</name>
</gene>
<evidence type="ECO:0000313" key="20">
    <source>
        <dbReference type="Proteomes" id="UP001634394"/>
    </source>
</evidence>
<dbReference type="Proteomes" id="UP001634394">
    <property type="component" value="Unassembled WGS sequence"/>
</dbReference>
<organism evidence="19 20">
    <name type="scientific">Sinanodonta woodiana</name>
    <name type="common">Chinese pond mussel</name>
    <name type="synonym">Anodonta woodiana</name>
    <dbReference type="NCBI Taxonomy" id="1069815"/>
    <lineage>
        <taxon>Eukaryota</taxon>
        <taxon>Metazoa</taxon>
        <taxon>Spiralia</taxon>
        <taxon>Lophotrochozoa</taxon>
        <taxon>Mollusca</taxon>
        <taxon>Bivalvia</taxon>
        <taxon>Autobranchia</taxon>
        <taxon>Heteroconchia</taxon>
        <taxon>Palaeoheterodonta</taxon>
        <taxon>Unionida</taxon>
        <taxon>Unionoidea</taxon>
        <taxon>Unionidae</taxon>
        <taxon>Unioninae</taxon>
        <taxon>Sinanodonta</taxon>
    </lineage>
</organism>
<comment type="pathway">
    <text evidence="2 16">Protein modification; protein glycosylation.</text>
</comment>
<dbReference type="GO" id="GO:0004378">
    <property type="term" value="F:GDP-Man:Man(1)GlcNAc(2)-PP-Dol alpha-1,3-mannosyltransferase activity"/>
    <property type="evidence" value="ECO:0007669"/>
    <property type="project" value="UniProtKB-UniRule"/>
</dbReference>
<evidence type="ECO:0000256" key="15">
    <source>
        <dbReference type="ARBA" id="ARBA00052501"/>
    </source>
</evidence>
<evidence type="ECO:0000256" key="1">
    <source>
        <dbReference type="ARBA" id="ARBA00004389"/>
    </source>
</evidence>
<comment type="function">
    <text evidence="16">Mannosylates Man(2)GlcNAc(2)-dolichol diphosphate and Man(1)GlcNAc(2)-dolichol diphosphate to form Man(3)GlcNAc(2)-dolichol diphosphate.</text>
</comment>
<feature type="domain" description="Glycosyltransferase subfamily 4-like N-terminal" evidence="18">
    <location>
        <begin position="13"/>
        <end position="172"/>
    </location>
</feature>
<dbReference type="EMBL" id="JBJQND010000008">
    <property type="protein sequence ID" value="KAL3869851.1"/>
    <property type="molecule type" value="Genomic_DNA"/>
</dbReference>
<evidence type="ECO:0000256" key="16">
    <source>
        <dbReference type="RuleBase" id="RU367136"/>
    </source>
</evidence>
<evidence type="ECO:0000256" key="3">
    <source>
        <dbReference type="ARBA" id="ARBA00011969"/>
    </source>
</evidence>
<evidence type="ECO:0000256" key="13">
    <source>
        <dbReference type="ARBA" id="ARBA00045104"/>
    </source>
</evidence>
<dbReference type="InterPro" id="IPR001296">
    <property type="entry name" value="Glyco_trans_1"/>
</dbReference>
<evidence type="ECO:0000256" key="14">
    <source>
        <dbReference type="ARBA" id="ARBA00050465"/>
    </source>
</evidence>
<keyword evidence="11 16" id="KW-0472">Membrane</keyword>
<reference evidence="19 20" key="1">
    <citation type="submission" date="2024-11" db="EMBL/GenBank/DDBJ databases">
        <title>Chromosome-level genome assembly of the freshwater bivalve Anodonta woodiana.</title>
        <authorList>
            <person name="Chen X."/>
        </authorList>
    </citation>
    <scope>NUCLEOTIDE SEQUENCE [LARGE SCALE GENOMIC DNA]</scope>
    <source>
        <strain evidence="19">MN2024</strain>
        <tissue evidence="19">Gills</tissue>
    </source>
</reference>
<proteinExistence type="inferred from homology"/>
<comment type="similarity">
    <text evidence="16">Belongs to the glycosyltransferase group 1 family.</text>
</comment>
<evidence type="ECO:0000256" key="5">
    <source>
        <dbReference type="ARBA" id="ARBA00019218"/>
    </source>
</evidence>
<evidence type="ECO:0000259" key="17">
    <source>
        <dbReference type="Pfam" id="PF00534"/>
    </source>
</evidence>
<feature type="domain" description="Glycosyl transferase family 1" evidence="17">
    <location>
        <begin position="207"/>
        <end position="375"/>
    </location>
</feature>
<evidence type="ECO:0000256" key="2">
    <source>
        <dbReference type="ARBA" id="ARBA00004922"/>
    </source>
</evidence>
<dbReference type="PANTHER" id="PTHR45918:SF1">
    <property type="entry name" value="ALPHA-1,3_1,6-MANNOSYLTRANSFERASE ALG2"/>
    <property type="match status" value="1"/>
</dbReference>
<dbReference type="AlphaFoldDB" id="A0ABD3W888"/>
<feature type="transmembrane region" description="Helical" evidence="16">
    <location>
        <begin position="72"/>
        <end position="94"/>
    </location>
</feature>
<accession>A0ABD3W888</accession>
<evidence type="ECO:0000256" key="10">
    <source>
        <dbReference type="ARBA" id="ARBA00022989"/>
    </source>
</evidence>
<dbReference type="CDD" id="cd03805">
    <property type="entry name" value="GT4_ALG2-like"/>
    <property type="match status" value="1"/>
</dbReference>
<evidence type="ECO:0000256" key="11">
    <source>
        <dbReference type="ARBA" id="ARBA00023136"/>
    </source>
</evidence>
<comment type="caution">
    <text evidence="19">The sequence shown here is derived from an EMBL/GenBank/DDBJ whole genome shotgun (WGS) entry which is preliminary data.</text>
</comment>
<dbReference type="InterPro" id="IPR028098">
    <property type="entry name" value="Glyco_trans_4-like_N"/>
</dbReference>
<comment type="catalytic activity">
    <reaction evidence="14">
        <text>a beta-D-Man-(1-&gt;4)-beta-D-GlcNAc-(1-&gt;4)-alpha-D-GlcNAc-diphospho-di-trans,poly-cis-dolichol + GDP-alpha-D-mannose = an alpha-D-Man-(1-&gt;6)-beta-D-Man-(1-&gt;4)-beta-D-GlcNAc-(1-&gt;4)-alpha-D-GlcNAc-diphospho-di-trans,poly-cis-dolichol + GDP + H(+)</text>
        <dbReference type="Rhea" id="RHEA:79023"/>
        <dbReference type="Rhea" id="RHEA-COMP:19511"/>
        <dbReference type="Rhea" id="RHEA-COMP:19514"/>
        <dbReference type="ChEBI" id="CHEBI:15378"/>
        <dbReference type="ChEBI" id="CHEBI:57527"/>
        <dbReference type="ChEBI" id="CHEBI:58189"/>
        <dbReference type="ChEBI" id="CHEBI:58472"/>
        <dbReference type="ChEBI" id="CHEBI:229641"/>
    </reaction>
    <physiologicalReaction direction="left-to-right" evidence="14">
        <dbReference type="Rhea" id="RHEA:79024"/>
    </physiologicalReaction>
</comment>
<keyword evidence="10 16" id="KW-1133">Transmembrane helix</keyword>
<dbReference type="SUPFAM" id="SSF53756">
    <property type="entry name" value="UDP-Glycosyltransferase/glycogen phosphorylase"/>
    <property type="match status" value="1"/>
</dbReference>
<sequence>MVQIVFLHPDLGIGGAERAMIDAALALKSKGHSVQFVTAHHDPSHCFQETKDGTLTVTSVGDWLPRSLFGRFYALFAYIRMIYAAIYLVFFSYIQYQLVICDQISACIPVLKLSKAKIIFYCHFPDMLLTKRESFFKRLYRTPIDWLEEKTTGMAHTVLVNSQFTGQVFRETFTSLTHMKPSILYPIPDFSSFKKPIDPPTEDLIPSKQDAIFLSINRYERKKNLGLAIQALGCLKSKQPDSKIHLIIAGGYDERIAENKEHYTELKCLCDELNLNDSVTFLRSFSDSEKRTLLHYCTCLLYTPDREHFGIVPIEAMYMKCPVIAVRSGGPLETIEDGTTGFLCEPEPEKFADAMEKFVKNKKLKDNLGQAGKKRVEEKFSFKAFTKQLDDIVIKVLS</sequence>
<dbReference type="GO" id="GO:0005789">
    <property type="term" value="C:endoplasmic reticulum membrane"/>
    <property type="evidence" value="ECO:0007669"/>
    <property type="project" value="UniProtKB-SubCell"/>
</dbReference>
<keyword evidence="8 16" id="KW-0812">Transmembrane</keyword>
<evidence type="ECO:0000259" key="18">
    <source>
        <dbReference type="Pfam" id="PF13439"/>
    </source>
</evidence>
<name>A0ABD3W888_SINWO</name>
<comment type="subcellular location">
    <subcellularLocation>
        <location evidence="1 16">Endoplasmic reticulum membrane</location>
        <topology evidence="1 16">Single-pass membrane protein</topology>
    </subcellularLocation>
</comment>
<dbReference type="Gene3D" id="3.40.50.2000">
    <property type="entry name" value="Glycogen Phosphorylase B"/>
    <property type="match status" value="2"/>
</dbReference>
<dbReference type="PANTHER" id="PTHR45918">
    <property type="entry name" value="ALPHA-1,3/1,6-MANNOSYLTRANSFERASE ALG2"/>
    <property type="match status" value="1"/>
</dbReference>
<evidence type="ECO:0000256" key="7">
    <source>
        <dbReference type="ARBA" id="ARBA00022679"/>
    </source>
</evidence>
<comment type="catalytic activity">
    <reaction evidence="13 16">
        <text>an alpha-D-Man-(1-&gt;3)-beta-D-Man-(1-&gt;4)-beta-D-GlcNAc-(1-&gt;4)-alpha-D-GlcNAc-diphospho-di-trans,poly-cis-dolichol + GDP-alpha-D-mannose = an alpha-D-Man-(1-&gt;3)-[alpha-D-Man-(1-&gt;6)]-beta-D-Man-(1-&gt;4)-beta-D-GlcNAc-(1-&gt;4)-alpha-D-GlcNAc-diphospho-di-trans,poly-cis-dolichol + GDP + H(+)</text>
        <dbReference type="Rhea" id="RHEA:29519"/>
        <dbReference type="Rhea" id="RHEA-COMP:19513"/>
        <dbReference type="Rhea" id="RHEA-COMP:19515"/>
        <dbReference type="ChEBI" id="CHEBI:15378"/>
        <dbReference type="ChEBI" id="CHEBI:57527"/>
        <dbReference type="ChEBI" id="CHEBI:58189"/>
        <dbReference type="ChEBI" id="CHEBI:132510"/>
        <dbReference type="ChEBI" id="CHEBI:132511"/>
        <dbReference type="EC" id="2.4.1.257"/>
    </reaction>
    <physiologicalReaction direction="left-to-right" evidence="13 16">
        <dbReference type="Rhea" id="RHEA:29520"/>
    </physiologicalReaction>
</comment>
<evidence type="ECO:0000256" key="8">
    <source>
        <dbReference type="ARBA" id="ARBA00022692"/>
    </source>
</evidence>
<dbReference type="FunFam" id="3.40.50.2000:FF:000085">
    <property type="entry name" value="alpha-1,3/1,6-mannosyltransferase ALG2"/>
    <property type="match status" value="1"/>
</dbReference>
<evidence type="ECO:0000256" key="9">
    <source>
        <dbReference type="ARBA" id="ARBA00022824"/>
    </source>
</evidence>
<keyword evidence="6 16" id="KW-0328">Glycosyltransferase</keyword>
<dbReference type="EC" id="2.4.1.132" evidence="4 16"/>
<comment type="catalytic activity">
    <reaction evidence="15">
        <text>an alpha-D-Man-(1-&gt;6)-beta-D-Man-(1-&gt;4)-beta-D-GlcNAc-(1-&gt;4)-alpha-D-GlcNAc-diphospho-di-trans,poly-cis-dolichol + GDP-alpha-D-mannose = an alpha-D-Man-(1-&gt;3)-[alpha-D-Man-(1-&gt;6)]-beta-D-Man-(1-&gt;4)-beta-D-GlcNAc-(1-&gt;4)-alpha-D-GlcNAc-diphospho-di-trans,poly-cis-dolichol + GDP + H(+)</text>
        <dbReference type="Rhea" id="RHEA:79027"/>
        <dbReference type="Rhea" id="RHEA-COMP:19514"/>
        <dbReference type="Rhea" id="RHEA-COMP:19515"/>
        <dbReference type="ChEBI" id="CHEBI:15378"/>
        <dbReference type="ChEBI" id="CHEBI:57527"/>
        <dbReference type="ChEBI" id="CHEBI:58189"/>
        <dbReference type="ChEBI" id="CHEBI:132511"/>
        <dbReference type="ChEBI" id="CHEBI:229641"/>
    </reaction>
    <physiologicalReaction direction="left-to-right" evidence="15">
        <dbReference type="Rhea" id="RHEA:79028"/>
    </physiologicalReaction>
</comment>
<evidence type="ECO:0000256" key="6">
    <source>
        <dbReference type="ARBA" id="ARBA00022676"/>
    </source>
</evidence>
<dbReference type="EC" id="2.4.1.257" evidence="3 16"/>
<comment type="catalytic activity">
    <reaction evidence="12 16">
        <text>a beta-D-Man-(1-&gt;4)-beta-D-GlcNAc-(1-&gt;4)-alpha-D-GlcNAc-diphospho-di-trans,poly-cis-dolichol + GDP-alpha-D-mannose = an alpha-D-Man-(1-&gt;3)-beta-D-Man-(1-&gt;4)-beta-D-GlcNAc-(1-&gt;4)-alpha-D-GlcNAc-diphospho-di-trans,poly-cis-dolichol + GDP + H(+)</text>
        <dbReference type="Rhea" id="RHEA:29515"/>
        <dbReference type="Rhea" id="RHEA-COMP:19511"/>
        <dbReference type="Rhea" id="RHEA-COMP:19513"/>
        <dbReference type="ChEBI" id="CHEBI:15378"/>
        <dbReference type="ChEBI" id="CHEBI:57527"/>
        <dbReference type="ChEBI" id="CHEBI:58189"/>
        <dbReference type="ChEBI" id="CHEBI:58472"/>
        <dbReference type="ChEBI" id="CHEBI:132510"/>
        <dbReference type="EC" id="2.4.1.132"/>
    </reaction>
    <physiologicalReaction direction="left-to-right" evidence="12 16">
        <dbReference type="Rhea" id="RHEA:29516"/>
    </physiologicalReaction>
</comment>
<protein>
    <recommendedName>
        <fullName evidence="5 16">Alpha-1,3/1,6-mannosyltransferase ALG2</fullName>
        <ecNumber evidence="4 16">2.4.1.132</ecNumber>
        <ecNumber evidence="3 16">2.4.1.257</ecNumber>
    </recommendedName>
    <alternativeName>
        <fullName evidence="16">GDP-Man:Man(1)GlcNAc(2)-PP-Dol alpha-1,3-mannosyltransferase</fullName>
    </alternativeName>
</protein>
<keyword evidence="20" id="KW-1185">Reference proteome</keyword>
<dbReference type="Pfam" id="PF00534">
    <property type="entry name" value="Glycos_transf_1"/>
    <property type="match status" value="1"/>
</dbReference>
<evidence type="ECO:0000256" key="4">
    <source>
        <dbReference type="ARBA" id="ARBA00012649"/>
    </source>
</evidence>
<dbReference type="GO" id="GO:0102704">
    <property type="term" value="F:GDP-Man:Man(2)GlcNAc(2)-PP-Dol alpha-1,6-mannosyltransferase activity"/>
    <property type="evidence" value="ECO:0007669"/>
    <property type="project" value="UniProtKB-UniRule"/>
</dbReference>
<evidence type="ECO:0000256" key="12">
    <source>
        <dbReference type="ARBA" id="ARBA00045103"/>
    </source>
</evidence>
<keyword evidence="7 16" id="KW-0808">Transferase</keyword>
<evidence type="ECO:0000313" key="19">
    <source>
        <dbReference type="EMBL" id="KAL3869851.1"/>
    </source>
</evidence>
<dbReference type="FunFam" id="3.40.50.2000:FF:000097">
    <property type="entry name" value="alpha-1,3/1,6-mannosyltransferase ALG2"/>
    <property type="match status" value="1"/>
</dbReference>
<dbReference type="InterPro" id="IPR027054">
    <property type="entry name" value="ALG2"/>
</dbReference>